<evidence type="ECO:0000259" key="2">
    <source>
        <dbReference type="SMART" id="SM00062"/>
    </source>
</evidence>
<dbReference type="EMBL" id="RDRA01000002">
    <property type="protein sequence ID" value="RXG98997.1"/>
    <property type="molecule type" value="Genomic_DNA"/>
</dbReference>
<dbReference type="Gene3D" id="3.40.190.10">
    <property type="entry name" value="Periplasmic binding protein-like II"/>
    <property type="match status" value="2"/>
</dbReference>
<keyword evidence="4" id="KW-1185">Reference proteome</keyword>
<organism evidence="3 4">
    <name type="scientific">Bradyrhizobium zhanjiangense</name>
    <dbReference type="NCBI Taxonomy" id="1325107"/>
    <lineage>
        <taxon>Bacteria</taxon>
        <taxon>Pseudomonadati</taxon>
        <taxon>Pseudomonadota</taxon>
        <taxon>Alphaproteobacteria</taxon>
        <taxon>Hyphomicrobiales</taxon>
        <taxon>Nitrobacteraceae</taxon>
        <taxon>Bradyrhizobium</taxon>
    </lineage>
</organism>
<accession>A0ABY0DRW7</accession>
<keyword evidence="1" id="KW-0732">Signal</keyword>
<sequence>MRPKMRQSVFVGLLILLGATGASARSLEAIRTRGALTLCAHPNALPFASKRDVDPGFQIEIARELAKQLKVALEQHWVVNSFQYRRADCDIIMDAIANPAALAEVGLRMSRPYQRSGVALAVRADSGAASLADLRPGQRVGVQVGSIASMTLSKRGVQTSPFVFEDEIMDALAKNEIDAAAVTPAAIGWFNQVHPDAHVRRIPAFEDDPDLNWNVAVGMLSPDEKLRQGLDAALEALLADGTLARIYAHYNVELRSPK</sequence>
<evidence type="ECO:0000313" key="3">
    <source>
        <dbReference type="EMBL" id="RXG98997.1"/>
    </source>
</evidence>
<dbReference type="SMART" id="SM00062">
    <property type="entry name" value="PBPb"/>
    <property type="match status" value="1"/>
</dbReference>
<dbReference type="Pfam" id="PF00497">
    <property type="entry name" value="SBP_bac_3"/>
    <property type="match status" value="1"/>
</dbReference>
<protein>
    <submittedName>
        <fullName evidence="3">ABC transporter substrate-binding protein</fullName>
    </submittedName>
</protein>
<reference evidence="3 4" key="1">
    <citation type="submission" date="2018-10" db="EMBL/GenBank/DDBJ databases">
        <title>Bradyrhizobium sp. nov., isolated from effective nodules of peanut in China.</title>
        <authorList>
            <person name="Li Y."/>
        </authorList>
    </citation>
    <scope>NUCLEOTIDE SEQUENCE [LARGE SCALE GENOMIC DNA]</scope>
    <source>
        <strain evidence="3 4">CCBAU 51781</strain>
    </source>
</reference>
<feature type="domain" description="Solute-binding protein family 3/N-terminal" evidence="2">
    <location>
        <begin position="35"/>
        <end position="254"/>
    </location>
</feature>
<evidence type="ECO:0000256" key="1">
    <source>
        <dbReference type="ARBA" id="ARBA00022729"/>
    </source>
</evidence>
<dbReference type="InterPro" id="IPR001638">
    <property type="entry name" value="Solute-binding_3/MltF_N"/>
</dbReference>
<proteinExistence type="predicted"/>
<comment type="caution">
    <text evidence="3">The sequence shown here is derived from an EMBL/GenBank/DDBJ whole genome shotgun (WGS) entry which is preliminary data.</text>
</comment>
<dbReference type="SUPFAM" id="SSF53850">
    <property type="entry name" value="Periplasmic binding protein-like II"/>
    <property type="match status" value="1"/>
</dbReference>
<dbReference type="PANTHER" id="PTHR35936:SF32">
    <property type="entry name" value="MEMBRANE-BOUND LYTIC MUREIN TRANSGLYCOSYLASE F"/>
    <property type="match status" value="1"/>
</dbReference>
<dbReference type="PANTHER" id="PTHR35936">
    <property type="entry name" value="MEMBRANE-BOUND LYTIC MUREIN TRANSGLYCOSYLASE F"/>
    <property type="match status" value="1"/>
</dbReference>
<name>A0ABY0DRW7_9BRAD</name>
<gene>
    <name evidence="3" type="ORF">EAS62_02690</name>
</gene>
<evidence type="ECO:0000313" key="4">
    <source>
        <dbReference type="Proteomes" id="UP000289946"/>
    </source>
</evidence>
<dbReference type="Proteomes" id="UP000289946">
    <property type="component" value="Unassembled WGS sequence"/>
</dbReference>